<dbReference type="EMBL" id="CAJMWS010000524">
    <property type="protein sequence ID" value="CAE6449527.1"/>
    <property type="molecule type" value="Genomic_DNA"/>
</dbReference>
<reference evidence="2" key="1">
    <citation type="submission" date="2021-01" db="EMBL/GenBank/DDBJ databases">
        <authorList>
            <person name="Kaushik A."/>
        </authorList>
    </citation>
    <scope>NUCLEOTIDE SEQUENCE</scope>
    <source>
        <strain evidence="2">AG1-1C</strain>
    </source>
</reference>
<dbReference type="AlphaFoldDB" id="A0A8H3B6X9"/>
<protein>
    <submittedName>
        <fullName evidence="2">Uncharacterized protein</fullName>
    </submittedName>
</protein>
<sequence>MSYSNTPRHFSRGAARRRNEQRSQTPANSAQSHYYTRKPANHGVVLSTPSNFDWCWPIVRLYWCSSTTSVSSRSAGASVLGRLPRHWHGRQCRQLPPAPLLARKWTSPCWGTCAAPLDPTYDNTAVPLFLEASIQQSVFPNSTPQSSRDDNAQQPDLAGLSDLKNFADAHVPDGSACESPV</sequence>
<evidence type="ECO:0000313" key="3">
    <source>
        <dbReference type="Proteomes" id="UP000663846"/>
    </source>
</evidence>
<feature type="compositionally biased region" description="Polar residues" evidence="1">
    <location>
        <begin position="22"/>
        <end position="34"/>
    </location>
</feature>
<evidence type="ECO:0000313" key="2">
    <source>
        <dbReference type="EMBL" id="CAE6449527.1"/>
    </source>
</evidence>
<accession>A0A8H3B6X9</accession>
<dbReference type="Proteomes" id="UP000663846">
    <property type="component" value="Unassembled WGS sequence"/>
</dbReference>
<feature type="region of interest" description="Disordered" evidence="1">
    <location>
        <begin position="1"/>
        <end position="34"/>
    </location>
</feature>
<evidence type="ECO:0000256" key="1">
    <source>
        <dbReference type="SAM" id="MobiDB-lite"/>
    </source>
</evidence>
<organism evidence="2 3">
    <name type="scientific">Rhizoctonia solani</name>
    <dbReference type="NCBI Taxonomy" id="456999"/>
    <lineage>
        <taxon>Eukaryota</taxon>
        <taxon>Fungi</taxon>
        <taxon>Dikarya</taxon>
        <taxon>Basidiomycota</taxon>
        <taxon>Agaricomycotina</taxon>
        <taxon>Agaricomycetes</taxon>
        <taxon>Cantharellales</taxon>
        <taxon>Ceratobasidiaceae</taxon>
        <taxon>Rhizoctonia</taxon>
    </lineage>
</organism>
<proteinExistence type="predicted"/>
<comment type="caution">
    <text evidence="2">The sequence shown here is derived from an EMBL/GenBank/DDBJ whole genome shotgun (WGS) entry which is preliminary data.</text>
</comment>
<name>A0A8H3B6X9_9AGAM</name>
<gene>
    <name evidence="2" type="ORF">RDB_LOCUS143699</name>
</gene>
<feature type="region of interest" description="Disordered" evidence="1">
    <location>
        <begin position="140"/>
        <end position="181"/>
    </location>
</feature>